<keyword evidence="3" id="KW-0863">Zinc-finger</keyword>
<dbReference type="GO" id="GO:0033314">
    <property type="term" value="P:mitotic DNA replication checkpoint signaling"/>
    <property type="evidence" value="ECO:0007669"/>
    <property type="project" value="TreeGrafter"/>
</dbReference>
<keyword evidence="2" id="KW-0479">Metal-binding</keyword>
<gene>
    <name evidence="9" type="ORF">HRR80_004337</name>
</gene>
<accession>A0AAN6EU58</accession>
<evidence type="ECO:0000256" key="4">
    <source>
        <dbReference type="ARBA" id="ARBA00022833"/>
    </source>
</evidence>
<evidence type="ECO:0000313" key="9">
    <source>
        <dbReference type="EMBL" id="KAJ8991716.1"/>
    </source>
</evidence>
<organism evidence="9 10">
    <name type="scientific">Exophiala dermatitidis</name>
    <name type="common">Black yeast-like fungus</name>
    <name type="synonym">Wangiella dermatitidis</name>
    <dbReference type="NCBI Taxonomy" id="5970"/>
    <lineage>
        <taxon>Eukaryota</taxon>
        <taxon>Fungi</taxon>
        <taxon>Dikarya</taxon>
        <taxon>Ascomycota</taxon>
        <taxon>Pezizomycotina</taxon>
        <taxon>Eurotiomycetes</taxon>
        <taxon>Chaetothyriomycetidae</taxon>
        <taxon>Chaetothyriales</taxon>
        <taxon>Herpotrichiellaceae</taxon>
        <taxon>Exophiala</taxon>
    </lineage>
</organism>
<dbReference type="InterPro" id="IPR040050">
    <property type="entry name" value="ZNF830-like"/>
</dbReference>
<dbReference type="GO" id="GO:0033260">
    <property type="term" value="P:nuclear DNA replication"/>
    <property type="evidence" value="ECO:0007669"/>
    <property type="project" value="TreeGrafter"/>
</dbReference>
<reference evidence="9" key="1">
    <citation type="submission" date="2023-01" db="EMBL/GenBank/DDBJ databases">
        <title>Exophiala dermititidis isolated from Cystic Fibrosis Patient.</title>
        <authorList>
            <person name="Kurbessoian T."/>
            <person name="Crocker A."/>
            <person name="Murante D."/>
            <person name="Hogan D.A."/>
            <person name="Stajich J.E."/>
        </authorList>
    </citation>
    <scope>NUCLEOTIDE SEQUENCE</scope>
    <source>
        <strain evidence="9">Ex8</strain>
    </source>
</reference>
<evidence type="ECO:0000256" key="7">
    <source>
        <dbReference type="SAM" id="MobiDB-lite"/>
    </source>
</evidence>
<evidence type="ECO:0000256" key="1">
    <source>
        <dbReference type="ARBA" id="ARBA00004123"/>
    </source>
</evidence>
<feature type="compositionally biased region" description="Acidic residues" evidence="7">
    <location>
        <begin position="311"/>
        <end position="327"/>
    </location>
</feature>
<dbReference type="GO" id="GO:0003676">
    <property type="term" value="F:nucleic acid binding"/>
    <property type="evidence" value="ECO:0007669"/>
    <property type="project" value="InterPro"/>
</dbReference>
<feature type="compositionally biased region" description="Low complexity" evidence="7">
    <location>
        <begin position="111"/>
        <end position="134"/>
    </location>
</feature>
<evidence type="ECO:0000313" key="10">
    <source>
        <dbReference type="Proteomes" id="UP001161757"/>
    </source>
</evidence>
<evidence type="ECO:0000256" key="3">
    <source>
        <dbReference type="ARBA" id="ARBA00022771"/>
    </source>
</evidence>
<protein>
    <recommendedName>
        <fullName evidence="8">Zinc finger double-stranded RNA binding domain-containing protein</fullName>
    </recommendedName>
</protein>
<proteinExistence type="predicted"/>
<dbReference type="GO" id="GO:0005681">
    <property type="term" value="C:spliceosomal complex"/>
    <property type="evidence" value="ECO:0007669"/>
    <property type="project" value="InterPro"/>
</dbReference>
<feature type="region of interest" description="Disordered" evidence="7">
    <location>
        <begin position="277"/>
        <end position="327"/>
    </location>
</feature>
<keyword evidence="6" id="KW-0539">Nucleus</keyword>
<dbReference type="InterPro" id="IPR036236">
    <property type="entry name" value="Znf_C2H2_sf"/>
</dbReference>
<evidence type="ECO:0000256" key="5">
    <source>
        <dbReference type="ARBA" id="ARBA00023054"/>
    </source>
</evidence>
<dbReference type="AlphaFoldDB" id="A0AAN6EU58"/>
<dbReference type="GO" id="GO:0044773">
    <property type="term" value="P:mitotic DNA damage checkpoint signaling"/>
    <property type="evidence" value="ECO:0007669"/>
    <property type="project" value="TreeGrafter"/>
</dbReference>
<feature type="compositionally biased region" description="Polar residues" evidence="7">
    <location>
        <begin position="165"/>
        <end position="180"/>
    </location>
</feature>
<sequence length="327" mass="36038">MADIRALLAAERQSRRISHPHLAYTKSGLICTLCNLNIKSETLWDGHLRSANHRKNALANQDNMAKGTKRKIDDVDADNEPQEEKQDEGVSVDMDSRKKPKSRPESIVSTQQQPREAQAQAQAQDQAGPQQQPATLNSPNQRDEDVPHETIPTNKQPSEQEKDGTQNNGQPTATTNSNHAGQAVDEAEWAAFEAEVAPLAAAAPAQQPDYSSATIVAAPVTTAQMDAQAAEDKWRNLEAEAEAEKEDEGRRLEDEIEVMEEMEERVRRLREKREALKHAAVAGNDTGQGHPEAASDKASVDVPPQTASAQVEEEEDEDEVEDDDWYA</sequence>
<dbReference type="InterPro" id="IPR022755">
    <property type="entry name" value="Znf_C2H2_jaz"/>
</dbReference>
<dbReference type="PANTHER" id="PTHR13278:SF0">
    <property type="entry name" value="ZINC FINGER PROTEIN 830"/>
    <property type="match status" value="1"/>
</dbReference>
<comment type="subcellular location">
    <subcellularLocation>
        <location evidence="1">Nucleus</location>
    </subcellularLocation>
</comment>
<evidence type="ECO:0000256" key="2">
    <source>
        <dbReference type="ARBA" id="ARBA00022723"/>
    </source>
</evidence>
<name>A0AAN6EU58_EXODE</name>
<evidence type="ECO:0000256" key="6">
    <source>
        <dbReference type="ARBA" id="ARBA00023242"/>
    </source>
</evidence>
<feature type="region of interest" description="Disordered" evidence="7">
    <location>
        <begin position="55"/>
        <end position="189"/>
    </location>
</feature>
<dbReference type="PANTHER" id="PTHR13278">
    <property type="entry name" value="ZINC FINGER PROTEIN 830"/>
    <property type="match status" value="1"/>
</dbReference>
<dbReference type="Proteomes" id="UP001161757">
    <property type="component" value="Unassembled WGS sequence"/>
</dbReference>
<dbReference type="Pfam" id="PF12171">
    <property type="entry name" value="zf-C2H2_jaz"/>
    <property type="match status" value="1"/>
</dbReference>
<keyword evidence="5" id="KW-0175">Coiled coil</keyword>
<dbReference type="EMBL" id="JAJGCB010000007">
    <property type="protein sequence ID" value="KAJ8991716.1"/>
    <property type="molecule type" value="Genomic_DNA"/>
</dbReference>
<keyword evidence="4" id="KW-0862">Zinc</keyword>
<dbReference type="SUPFAM" id="SSF57667">
    <property type="entry name" value="beta-beta-alpha zinc fingers"/>
    <property type="match status" value="1"/>
</dbReference>
<comment type="caution">
    <text evidence="9">The sequence shown here is derived from an EMBL/GenBank/DDBJ whole genome shotgun (WGS) entry which is preliminary data.</text>
</comment>
<evidence type="ECO:0000259" key="8">
    <source>
        <dbReference type="Pfam" id="PF12171"/>
    </source>
</evidence>
<dbReference type="GO" id="GO:0008270">
    <property type="term" value="F:zinc ion binding"/>
    <property type="evidence" value="ECO:0007669"/>
    <property type="project" value="UniProtKB-KW"/>
</dbReference>
<feature type="domain" description="Zinc finger double-stranded RNA binding" evidence="8">
    <location>
        <begin position="30"/>
        <end position="54"/>
    </location>
</feature>